<organism evidence="11 12">
    <name type="scientific">SAR86 cluster bacterium</name>
    <dbReference type="NCBI Taxonomy" id="2030880"/>
    <lineage>
        <taxon>Bacteria</taxon>
        <taxon>Pseudomonadati</taxon>
        <taxon>Pseudomonadota</taxon>
        <taxon>Gammaproteobacteria</taxon>
        <taxon>SAR86 cluster</taxon>
    </lineage>
</organism>
<sequence length="365" mass="40872">MSNQVLSSINKGIAELHPYQPGRPIDEVVAEYNPAKVVKLASNENPLGPSPKAKEALTSLGESLHLYPDGDAKELKQRIAKLENVSTNQVVIGNGSNEILELAARAFLNKDTSALMSKHAFAVYKIISQACGSRIIEVPMIDWKHDLKSFKDHMNDDTRIVFVANPNNPTGTFNSHKDFTDMMLNIPSSTLVVLDLAYFEYVEAEDYIKINELLDEFDNILITKTFSKIQGLASLRIGYGIASMELCNILNKIRQPFNANFLAQIAAIKAIDDHEHIKKSRELNSSERCRLQESLESLGMECIESQGNFIAFKGSFNADEMFLSLMKEGVIVRPIGLYDMPDFLRVTIGKPEENDYFINHLSKLL</sequence>
<reference evidence="11" key="1">
    <citation type="submission" date="2020-10" db="EMBL/GenBank/DDBJ databases">
        <title>Microbiome of the Black Sea water column analyzed by genome centric metagenomics.</title>
        <authorList>
            <person name="Cabello-Yeves P.J."/>
            <person name="Callieri C."/>
            <person name="Picazo A."/>
            <person name="Mehrshad M."/>
            <person name="Haro-Moreno J.M."/>
            <person name="Roda-Garcia J."/>
            <person name="Dzembekova N."/>
            <person name="Slabakova V."/>
            <person name="Slabakova N."/>
            <person name="Moncheva S."/>
            <person name="Rodriguez-Valera F."/>
        </authorList>
    </citation>
    <scope>NUCLEOTIDE SEQUENCE</scope>
    <source>
        <strain evidence="11">BS30m-G43</strain>
    </source>
</reference>
<dbReference type="Proteomes" id="UP000705230">
    <property type="component" value="Unassembled WGS sequence"/>
</dbReference>
<keyword evidence="9" id="KW-0028">Amino-acid biosynthesis</keyword>
<keyword evidence="5 9" id="KW-0032">Aminotransferase</keyword>
<dbReference type="NCBIfam" id="TIGR01141">
    <property type="entry name" value="hisC"/>
    <property type="match status" value="1"/>
</dbReference>
<dbReference type="InterPro" id="IPR015424">
    <property type="entry name" value="PyrdxlP-dep_Trfase"/>
</dbReference>
<dbReference type="Gene3D" id="3.90.1150.10">
    <property type="entry name" value="Aspartate Aminotransferase, domain 1"/>
    <property type="match status" value="1"/>
</dbReference>
<dbReference type="InterPro" id="IPR005861">
    <property type="entry name" value="HisP_aminotrans"/>
</dbReference>
<dbReference type="GO" id="GO:0004400">
    <property type="term" value="F:histidinol-phosphate transaminase activity"/>
    <property type="evidence" value="ECO:0007669"/>
    <property type="project" value="UniProtKB-UniRule"/>
</dbReference>
<evidence type="ECO:0000256" key="9">
    <source>
        <dbReference type="HAMAP-Rule" id="MF_01023"/>
    </source>
</evidence>
<dbReference type="GO" id="GO:0030170">
    <property type="term" value="F:pyridoxal phosphate binding"/>
    <property type="evidence" value="ECO:0007669"/>
    <property type="project" value="InterPro"/>
</dbReference>
<evidence type="ECO:0000256" key="8">
    <source>
        <dbReference type="ARBA" id="ARBA00047481"/>
    </source>
</evidence>
<evidence type="ECO:0000256" key="3">
    <source>
        <dbReference type="ARBA" id="ARBA00007970"/>
    </source>
</evidence>
<dbReference type="InterPro" id="IPR004839">
    <property type="entry name" value="Aminotransferase_I/II_large"/>
</dbReference>
<evidence type="ECO:0000313" key="12">
    <source>
        <dbReference type="Proteomes" id="UP000705230"/>
    </source>
</evidence>
<dbReference type="InterPro" id="IPR050106">
    <property type="entry name" value="HistidinolP_aminotransfase"/>
</dbReference>
<evidence type="ECO:0000256" key="7">
    <source>
        <dbReference type="ARBA" id="ARBA00022898"/>
    </source>
</evidence>
<dbReference type="CDD" id="cd00609">
    <property type="entry name" value="AAT_like"/>
    <property type="match status" value="1"/>
</dbReference>
<dbReference type="InterPro" id="IPR015421">
    <property type="entry name" value="PyrdxlP-dep_Trfase_major"/>
</dbReference>
<dbReference type="HAMAP" id="MF_01023">
    <property type="entry name" value="HisC_aminotrans_2"/>
    <property type="match status" value="1"/>
</dbReference>
<feature type="modified residue" description="N6-(pyridoxal phosphate)lysine" evidence="9">
    <location>
        <position position="228"/>
    </location>
</feature>
<comment type="similarity">
    <text evidence="3 9">Belongs to the class-II pyridoxal-phosphate-dependent aminotransferase family. Histidinol-phosphate aminotransferase subfamily.</text>
</comment>
<dbReference type="Pfam" id="PF00155">
    <property type="entry name" value="Aminotran_1_2"/>
    <property type="match status" value="1"/>
</dbReference>
<evidence type="ECO:0000256" key="1">
    <source>
        <dbReference type="ARBA" id="ARBA00001933"/>
    </source>
</evidence>
<dbReference type="Gene3D" id="3.40.640.10">
    <property type="entry name" value="Type I PLP-dependent aspartate aminotransferase-like (Major domain)"/>
    <property type="match status" value="1"/>
</dbReference>
<protein>
    <recommendedName>
        <fullName evidence="9">Histidinol-phosphate aminotransferase</fullName>
        <ecNumber evidence="9">2.6.1.9</ecNumber>
    </recommendedName>
    <alternativeName>
        <fullName evidence="9">Imidazole acetol-phosphate transaminase</fullName>
    </alternativeName>
</protein>
<evidence type="ECO:0000256" key="5">
    <source>
        <dbReference type="ARBA" id="ARBA00022576"/>
    </source>
</evidence>
<evidence type="ECO:0000256" key="2">
    <source>
        <dbReference type="ARBA" id="ARBA00005011"/>
    </source>
</evidence>
<evidence type="ECO:0000256" key="6">
    <source>
        <dbReference type="ARBA" id="ARBA00022679"/>
    </source>
</evidence>
<comment type="caution">
    <text evidence="11">The sequence shown here is derived from an EMBL/GenBank/DDBJ whole genome shotgun (WGS) entry which is preliminary data.</text>
</comment>
<comment type="subunit">
    <text evidence="4 9">Homodimer.</text>
</comment>
<dbReference type="PANTHER" id="PTHR43643:SF3">
    <property type="entry name" value="HISTIDINOL-PHOSPHATE AMINOTRANSFERASE"/>
    <property type="match status" value="1"/>
</dbReference>
<name>A0A937M374_9GAMM</name>
<dbReference type="SUPFAM" id="SSF53383">
    <property type="entry name" value="PLP-dependent transferases"/>
    <property type="match status" value="1"/>
</dbReference>
<keyword evidence="9" id="KW-0368">Histidine biosynthesis</keyword>
<keyword evidence="7 9" id="KW-0663">Pyridoxal phosphate</keyword>
<dbReference type="InterPro" id="IPR015422">
    <property type="entry name" value="PyrdxlP-dep_Trfase_small"/>
</dbReference>
<evidence type="ECO:0000259" key="10">
    <source>
        <dbReference type="Pfam" id="PF00155"/>
    </source>
</evidence>
<gene>
    <name evidence="9" type="primary">hisC</name>
    <name evidence="11" type="ORF">ISR29_06555</name>
</gene>
<keyword evidence="6 9" id="KW-0808">Transferase</keyword>
<accession>A0A937M374</accession>
<comment type="pathway">
    <text evidence="2 9">Amino-acid biosynthesis; L-histidine biosynthesis; L-histidine from 5-phospho-alpha-D-ribose 1-diphosphate: step 7/9.</text>
</comment>
<evidence type="ECO:0000313" key="11">
    <source>
        <dbReference type="EMBL" id="MBL6903842.1"/>
    </source>
</evidence>
<evidence type="ECO:0000256" key="4">
    <source>
        <dbReference type="ARBA" id="ARBA00011738"/>
    </source>
</evidence>
<dbReference type="GO" id="GO:0000105">
    <property type="term" value="P:L-histidine biosynthetic process"/>
    <property type="evidence" value="ECO:0007669"/>
    <property type="project" value="UniProtKB-UniRule"/>
</dbReference>
<feature type="domain" description="Aminotransferase class I/classII large" evidence="10">
    <location>
        <begin position="36"/>
        <end position="361"/>
    </location>
</feature>
<comment type="catalytic activity">
    <reaction evidence="8 9">
        <text>L-histidinol phosphate + 2-oxoglutarate = 3-(imidazol-4-yl)-2-oxopropyl phosphate + L-glutamate</text>
        <dbReference type="Rhea" id="RHEA:23744"/>
        <dbReference type="ChEBI" id="CHEBI:16810"/>
        <dbReference type="ChEBI" id="CHEBI:29985"/>
        <dbReference type="ChEBI" id="CHEBI:57766"/>
        <dbReference type="ChEBI" id="CHEBI:57980"/>
        <dbReference type="EC" id="2.6.1.9"/>
    </reaction>
</comment>
<comment type="cofactor">
    <cofactor evidence="1 9">
        <name>pyridoxal 5'-phosphate</name>
        <dbReference type="ChEBI" id="CHEBI:597326"/>
    </cofactor>
</comment>
<dbReference type="EMBL" id="JADHSG010000023">
    <property type="protein sequence ID" value="MBL6903842.1"/>
    <property type="molecule type" value="Genomic_DNA"/>
</dbReference>
<proteinExistence type="inferred from homology"/>
<dbReference type="EC" id="2.6.1.9" evidence="9"/>
<dbReference type="PANTHER" id="PTHR43643">
    <property type="entry name" value="HISTIDINOL-PHOSPHATE AMINOTRANSFERASE 2"/>
    <property type="match status" value="1"/>
</dbReference>
<dbReference type="AlphaFoldDB" id="A0A937M374"/>